<dbReference type="InterPro" id="IPR013105">
    <property type="entry name" value="TPR_2"/>
</dbReference>
<dbReference type="Proteomes" id="UP000076078">
    <property type="component" value="Unassembled WGS sequence"/>
</dbReference>
<dbReference type="GO" id="GO:0051879">
    <property type="term" value="F:Hsp90 protein binding"/>
    <property type="evidence" value="ECO:0007669"/>
    <property type="project" value="TreeGrafter"/>
</dbReference>
<feature type="compositionally biased region" description="Polar residues" evidence="5">
    <location>
        <begin position="316"/>
        <end position="326"/>
    </location>
</feature>
<keyword evidence="7" id="KW-1185">Reference proteome</keyword>
<dbReference type="PANTHER" id="PTHR22904">
    <property type="entry name" value="TPR REPEAT CONTAINING PROTEIN"/>
    <property type="match status" value="1"/>
</dbReference>
<sequence length="467" mass="53087">MIKTQDANLIKQKGNIELWNKNYSKALTYFNEALELDPTNIEFHLSKAAAYNLSGLFSNAIKECKVTLDLSNKKKLEFQSKEIEETSIEVLNIEKLIAKAYARMSTAYLGANQFKESKNCIENAMNQFQTEELEQMFKKIQELTQLSTKEAKDLFTLANEAYYAKNFESAIQLYSEAIQIDPKNNILFSNRSMCLNKLKRYEEALNDAEKAIKIENKDNHHSYLPRYAKGNSLYFLKRYAEALESFQDALKNKPDSPVLQKKIKKTQSKIITTGQGSSIPAKKKLKKPSVQENNNSNNVVKEPIESSVEIPIESPLPNQIKGSGDSIESNLETSEALKDSNIIPEKEQEIIDELEKSFLREQKKLEIQEKHQDDGLDDGKSPNPTDEKTTTSSNNLTNHELQENNNDSELLDDGKSPQPVNDDKQVEVDDEEEEVKVNDSNEEEELKVLNQDEEGELTKVSAMNPSI</sequence>
<feature type="repeat" description="TPR" evidence="3">
    <location>
        <begin position="151"/>
        <end position="184"/>
    </location>
</feature>
<dbReference type="SMART" id="SM00028">
    <property type="entry name" value="TPR"/>
    <property type="match status" value="6"/>
</dbReference>
<evidence type="ECO:0000256" key="3">
    <source>
        <dbReference type="PROSITE-ProRule" id="PRU00339"/>
    </source>
</evidence>
<comment type="caution">
    <text evidence="6">The sequence shown here is derived from an EMBL/GenBank/DDBJ whole genome shotgun (WGS) entry which is preliminary data.</text>
</comment>
<keyword evidence="4" id="KW-0175">Coiled coil</keyword>
<evidence type="ECO:0000256" key="2">
    <source>
        <dbReference type="ARBA" id="ARBA00022803"/>
    </source>
</evidence>
<dbReference type="Pfam" id="PF07719">
    <property type="entry name" value="TPR_2"/>
    <property type="match status" value="1"/>
</dbReference>
<feature type="compositionally biased region" description="Acidic residues" evidence="5">
    <location>
        <begin position="428"/>
        <end position="455"/>
    </location>
</feature>
<feature type="region of interest" description="Disordered" evidence="5">
    <location>
        <begin position="362"/>
        <end position="467"/>
    </location>
</feature>
<dbReference type="STRING" id="361077.A0A151Z474"/>
<dbReference type="PROSITE" id="PS50005">
    <property type="entry name" value="TPR"/>
    <property type="match status" value="3"/>
</dbReference>
<evidence type="ECO:0000313" key="6">
    <source>
        <dbReference type="EMBL" id="KYQ88717.1"/>
    </source>
</evidence>
<evidence type="ECO:0000256" key="1">
    <source>
        <dbReference type="ARBA" id="ARBA00022737"/>
    </source>
</evidence>
<protein>
    <submittedName>
        <fullName evidence="6">Uncharacterized protein</fullName>
    </submittedName>
</protein>
<gene>
    <name evidence="6" type="ORF">DLAC_10740</name>
</gene>
<proteinExistence type="predicted"/>
<feature type="region of interest" description="Disordered" evidence="5">
    <location>
        <begin position="269"/>
        <end position="326"/>
    </location>
</feature>
<name>A0A151Z474_TIELA</name>
<feature type="repeat" description="TPR" evidence="3">
    <location>
        <begin position="7"/>
        <end position="40"/>
    </location>
</feature>
<dbReference type="Pfam" id="PF00515">
    <property type="entry name" value="TPR_1"/>
    <property type="match status" value="1"/>
</dbReference>
<reference evidence="6 7" key="1">
    <citation type="submission" date="2015-12" db="EMBL/GenBank/DDBJ databases">
        <title>Dictyostelia acquired genes for synthesis and detection of signals that induce cell-type specialization by lateral gene transfer from prokaryotes.</title>
        <authorList>
            <person name="Gloeckner G."/>
            <person name="Schaap P."/>
        </authorList>
    </citation>
    <scope>NUCLEOTIDE SEQUENCE [LARGE SCALE GENOMIC DNA]</scope>
    <source>
        <strain evidence="6 7">TK</strain>
    </source>
</reference>
<dbReference type="InParanoid" id="A0A151Z474"/>
<dbReference type="OrthoDB" id="2423701at2759"/>
<dbReference type="PANTHER" id="PTHR22904:SF523">
    <property type="entry name" value="STRESS-INDUCED-PHOSPHOPROTEIN 1"/>
    <property type="match status" value="1"/>
</dbReference>
<dbReference type="SUPFAM" id="SSF48452">
    <property type="entry name" value="TPR-like"/>
    <property type="match status" value="2"/>
</dbReference>
<evidence type="ECO:0000256" key="4">
    <source>
        <dbReference type="SAM" id="Coils"/>
    </source>
</evidence>
<keyword evidence="1" id="KW-0677">Repeat</keyword>
<feature type="repeat" description="TPR" evidence="3">
    <location>
        <begin position="223"/>
        <end position="256"/>
    </location>
</feature>
<organism evidence="6 7">
    <name type="scientific">Tieghemostelium lacteum</name>
    <name type="common">Slime mold</name>
    <name type="synonym">Dictyostelium lacteum</name>
    <dbReference type="NCBI Taxonomy" id="361077"/>
    <lineage>
        <taxon>Eukaryota</taxon>
        <taxon>Amoebozoa</taxon>
        <taxon>Evosea</taxon>
        <taxon>Eumycetozoa</taxon>
        <taxon>Dictyostelia</taxon>
        <taxon>Dictyosteliales</taxon>
        <taxon>Raperosteliaceae</taxon>
        <taxon>Tieghemostelium</taxon>
    </lineage>
</organism>
<feature type="compositionally biased region" description="Polar residues" evidence="5">
    <location>
        <begin position="390"/>
        <end position="408"/>
    </location>
</feature>
<dbReference type="Gene3D" id="1.25.40.10">
    <property type="entry name" value="Tetratricopeptide repeat domain"/>
    <property type="match status" value="2"/>
</dbReference>
<dbReference type="InterPro" id="IPR011990">
    <property type="entry name" value="TPR-like_helical_dom_sf"/>
</dbReference>
<feature type="compositionally biased region" description="Basic and acidic residues" evidence="5">
    <location>
        <begin position="362"/>
        <end position="389"/>
    </location>
</feature>
<dbReference type="AlphaFoldDB" id="A0A151Z474"/>
<dbReference type="OMA" id="HSYLPRY"/>
<dbReference type="EMBL" id="LODT01000048">
    <property type="protein sequence ID" value="KYQ88717.1"/>
    <property type="molecule type" value="Genomic_DNA"/>
</dbReference>
<dbReference type="Pfam" id="PF13181">
    <property type="entry name" value="TPR_8"/>
    <property type="match status" value="2"/>
</dbReference>
<dbReference type="InterPro" id="IPR019734">
    <property type="entry name" value="TPR_rpt"/>
</dbReference>
<keyword evidence="2 3" id="KW-0802">TPR repeat</keyword>
<accession>A0A151Z474</accession>
<evidence type="ECO:0000256" key="5">
    <source>
        <dbReference type="SAM" id="MobiDB-lite"/>
    </source>
</evidence>
<evidence type="ECO:0000313" key="7">
    <source>
        <dbReference type="Proteomes" id="UP000076078"/>
    </source>
</evidence>
<feature type="coiled-coil region" evidence="4">
    <location>
        <begin position="191"/>
        <end position="218"/>
    </location>
</feature>
<feature type="compositionally biased region" description="Low complexity" evidence="5">
    <location>
        <begin position="305"/>
        <end position="315"/>
    </location>
</feature>